<keyword evidence="2" id="KW-1185">Reference proteome</keyword>
<name>A0ACC0VVL7_9STRA</name>
<reference evidence="1 2" key="1">
    <citation type="journal article" date="2022" name="bioRxiv">
        <title>The genome of the oomycete Peronosclerospora sorghi, a cosmopolitan pathogen of maize and sorghum, is inflated with dispersed pseudogenes.</title>
        <authorList>
            <person name="Fletcher K."/>
            <person name="Martin F."/>
            <person name="Isakeit T."/>
            <person name="Cavanaugh K."/>
            <person name="Magill C."/>
            <person name="Michelmore R."/>
        </authorList>
    </citation>
    <scope>NUCLEOTIDE SEQUENCE [LARGE SCALE GENOMIC DNA]</scope>
    <source>
        <strain evidence="1">P6</strain>
    </source>
</reference>
<accession>A0ACC0VVL7</accession>
<sequence length="88" mass="9979">MKIKESEKLVAEKAYAIEYWMSVLSGAALLLLDPALDFISVAQFMQIDPNVCNSWLYAVTYGVCYMEVMSSQAKDRWAKVAAEEMLFI</sequence>
<organism evidence="1 2">
    <name type="scientific">Peronosclerospora sorghi</name>
    <dbReference type="NCBI Taxonomy" id="230839"/>
    <lineage>
        <taxon>Eukaryota</taxon>
        <taxon>Sar</taxon>
        <taxon>Stramenopiles</taxon>
        <taxon>Oomycota</taxon>
        <taxon>Peronosporomycetes</taxon>
        <taxon>Peronosporales</taxon>
        <taxon>Peronosporaceae</taxon>
        <taxon>Peronosclerospora</taxon>
    </lineage>
</organism>
<evidence type="ECO:0000313" key="1">
    <source>
        <dbReference type="EMBL" id="KAI9910395.1"/>
    </source>
</evidence>
<gene>
    <name evidence="1" type="ORF">PsorP6_010048</name>
</gene>
<protein>
    <submittedName>
        <fullName evidence="1">Uncharacterized protein</fullName>
    </submittedName>
</protein>
<dbReference type="Proteomes" id="UP001163321">
    <property type="component" value="Chromosome 6"/>
</dbReference>
<proteinExistence type="predicted"/>
<dbReference type="EMBL" id="CM047585">
    <property type="protein sequence ID" value="KAI9910395.1"/>
    <property type="molecule type" value="Genomic_DNA"/>
</dbReference>
<comment type="caution">
    <text evidence="1">The sequence shown here is derived from an EMBL/GenBank/DDBJ whole genome shotgun (WGS) entry which is preliminary data.</text>
</comment>
<evidence type="ECO:0000313" key="2">
    <source>
        <dbReference type="Proteomes" id="UP001163321"/>
    </source>
</evidence>